<dbReference type="Proteomes" id="UP000219193">
    <property type="component" value="Unassembled WGS sequence"/>
</dbReference>
<dbReference type="AlphaFoldDB" id="A0A285X3G1"/>
<dbReference type="RefSeq" id="WP_097055554.1">
    <property type="nucleotide sequence ID" value="NZ_OCMF01000001.1"/>
</dbReference>
<sequence>MKLEIIFKDGRWLVNGKRLHELNTEEKEFMNDFFREFKIWKAEEDEEIRHFINRQAGDQEASINYNNFQKQVV</sequence>
<dbReference type="OrthoDB" id="1454765at2"/>
<name>A0A285X3G1_9FLAO</name>
<proteinExistence type="predicted"/>
<dbReference type="EMBL" id="OCMF01000001">
    <property type="protein sequence ID" value="SOC79852.1"/>
    <property type="molecule type" value="Genomic_DNA"/>
</dbReference>
<evidence type="ECO:0000313" key="1">
    <source>
        <dbReference type="EMBL" id="SOC79852.1"/>
    </source>
</evidence>
<evidence type="ECO:0000313" key="2">
    <source>
        <dbReference type="Proteomes" id="UP000219193"/>
    </source>
</evidence>
<protein>
    <submittedName>
        <fullName evidence="1">Uncharacterized protein</fullName>
    </submittedName>
</protein>
<keyword evidence="2" id="KW-1185">Reference proteome</keyword>
<reference evidence="2" key="1">
    <citation type="submission" date="2017-09" db="EMBL/GenBank/DDBJ databases">
        <authorList>
            <person name="Varghese N."/>
            <person name="Submissions S."/>
        </authorList>
    </citation>
    <scope>NUCLEOTIDE SEQUENCE [LARGE SCALE GENOMIC DNA]</scope>
    <source>
        <strain evidence="2">CGMCC 1.12641</strain>
    </source>
</reference>
<gene>
    <name evidence="1" type="ORF">SAMN06296241_1390</name>
</gene>
<accession>A0A285X3G1</accession>
<organism evidence="1 2">
    <name type="scientific">Salinimicrobium sediminis</name>
    <dbReference type="NCBI Taxonomy" id="1343891"/>
    <lineage>
        <taxon>Bacteria</taxon>
        <taxon>Pseudomonadati</taxon>
        <taxon>Bacteroidota</taxon>
        <taxon>Flavobacteriia</taxon>
        <taxon>Flavobacteriales</taxon>
        <taxon>Flavobacteriaceae</taxon>
        <taxon>Salinimicrobium</taxon>
    </lineage>
</organism>